<dbReference type="InterPro" id="IPR013151">
    <property type="entry name" value="Immunoglobulin_dom"/>
</dbReference>
<dbReference type="Proteomes" id="UP001155660">
    <property type="component" value="Chromosome B1"/>
</dbReference>
<evidence type="ECO:0000256" key="2">
    <source>
        <dbReference type="SAM" id="SignalP"/>
    </source>
</evidence>
<feature type="chain" id="PRO_5044675022" evidence="2">
    <location>
        <begin position="26"/>
        <end position="170"/>
    </location>
</feature>
<dbReference type="PROSITE" id="PS50835">
    <property type="entry name" value="IG_LIKE"/>
    <property type="match status" value="1"/>
</dbReference>
<dbReference type="InterPro" id="IPR007110">
    <property type="entry name" value="Ig-like_dom"/>
</dbReference>
<accession>A0A8C1EPF9</accession>
<organism evidence="4 5">
    <name type="scientific">Cyprinus carpio</name>
    <name type="common">Common carp</name>
    <dbReference type="NCBI Taxonomy" id="7962"/>
    <lineage>
        <taxon>Eukaryota</taxon>
        <taxon>Metazoa</taxon>
        <taxon>Chordata</taxon>
        <taxon>Craniata</taxon>
        <taxon>Vertebrata</taxon>
        <taxon>Euteleostomi</taxon>
        <taxon>Actinopterygii</taxon>
        <taxon>Neopterygii</taxon>
        <taxon>Teleostei</taxon>
        <taxon>Ostariophysi</taxon>
        <taxon>Cypriniformes</taxon>
        <taxon>Cyprinidae</taxon>
        <taxon>Cyprininae</taxon>
        <taxon>Cyprinus</taxon>
    </lineage>
</organism>
<sequence>MQIFHLTTAFLIMVVLCSQPTSLSAVSVIYPREPVTKTEGLLLSLKCTVRYKTEDCDIQTNWWQWNNSEPLQITDPNKYLITVNETETDEKRLRNIFLTFSSLNLQDSGFYQCDAKCLNSGTQAKGHLLRLNVTADPYKDLRVSTWSGQLKADAAALALSATLLLLLWCY</sequence>
<dbReference type="GeneID" id="122135884"/>
<evidence type="ECO:0000313" key="4">
    <source>
        <dbReference type="Ensembl" id="ENSCCRP00010060626.1"/>
    </source>
</evidence>
<feature type="domain" description="Ig-like" evidence="3">
    <location>
        <begin position="20"/>
        <end position="115"/>
    </location>
</feature>
<keyword evidence="2" id="KW-0732">Signal</keyword>
<dbReference type="KEGG" id="ccar:122135884"/>
<evidence type="ECO:0000259" key="3">
    <source>
        <dbReference type="PROSITE" id="PS50835"/>
    </source>
</evidence>
<dbReference type="Proteomes" id="UP000694427">
    <property type="component" value="Unplaced"/>
</dbReference>
<evidence type="ECO:0000256" key="1">
    <source>
        <dbReference type="ARBA" id="ARBA00023319"/>
    </source>
</evidence>
<name>A0A8C1EPF9_CYPCA</name>
<evidence type="ECO:0000313" key="5">
    <source>
        <dbReference type="Proteomes" id="UP000694427"/>
    </source>
</evidence>
<dbReference type="Pfam" id="PF00047">
    <property type="entry name" value="ig"/>
    <property type="match status" value="1"/>
</dbReference>
<protein>
    <submittedName>
        <fullName evidence="6">Uncharacterized protein zgc:174945</fullName>
    </submittedName>
</protein>
<dbReference type="InterPro" id="IPR036179">
    <property type="entry name" value="Ig-like_dom_sf"/>
</dbReference>
<dbReference type="Gene3D" id="2.60.40.10">
    <property type="entry name" value="Immunoglobulins"/>
    <property type="match status" value="1"/>
</dbReference>
<reference evidence="6" key="1">
    <citation type="submission" date="2025-04" db="UniProtKB">
        <authorList>
            <consortium name="RefSeq"/>
        </authorList>
    </citation>
    <scope>IDENTIFICATION</scope>
    <source>
        <tissue evidence="6">Muscle</tissue>
    </source>
</reference>
<dbReference type="AlphaFoldDB" id="A0A8C1EPF9"/>
<reference evidence="4" key="2">
    <citation type="submission" date="2025-05" db="UniProtKB">
        <authorList>
            <consortium name="Ensembl"/>
        </authorList>
    </citation>
    <scope>IDENTIFICATION</scope>
</reference>
<dbReference type="InterPro" id="IPR003599">
    <property type="entry name" value="Ig_sub"/>
</dbReference>
<dbReference type="SMART" id="SM00409">
    <property type="entry name" value="IG"/>
    <property type="match status" value="1"/>
</dbReference>
<evidence type="ECO:0000313" key="6">
    <source>
        <dbReference type="RefSeq" id="XP_042572798.1"/>
    </source>
</evidence>
<keyword evidence="1" id="KW-0393">Immunoglobulin domain</keyword>
<dbReference type="OrthoDB" id="8897337at2759"/>
<dbReference type="RefSeq" id="XP_042572798.1">
    <property type="nucleotide sequence ID" value="XM_042716864.1"/>
</dbReference>
<dbReference type="SUPFAM" id="SSF48726">
    <property type="entry name" value="Immunoglobulin"/>
    <property type="match status" value="1"/>
</dbReference>
<gene>
    <name evidence="4 6" type="primary">zgc:174945</name>
</gene>
<keyword evidence="5" id="KW-1185">Reference proteome</keyword>
<dbReference type="InterPro" id="IPR013783">
    <property type="entry name" value="Ig-like_fold"/>
</dbReference>
<feature type="signal peptide" evidence="2">
    <location>
        <begin position="1"/>
        <end position="25"/>
    </location>
</feature>
<dbReference type="Ensembl" id="ENSCCRT00010066481.1">
    <property type="protein sequence ID" value="ENSCCRP00010060626.1"/>
    <property type="gene ID" value="ENSCCRG00010025720.1"/>
</dbReference>
<proteinExistence type="predicted"/>